<keyword evidence="7 18" id="KW-0347">Helicase</keyword>
<evidence type="ECO:0000256" key="2">
    <source>
        <dbReference type="ARBA" id="ARBA00022485"/>
    </source>
</evidence>
<evidence type="ECO:0000256" key="13">
    <source>
        <dbReference type="ARBA" id="ARBA00023235"/>
    </source>
</evidence>
<evidence type="ECO:0000256" key="14">
    <source>
        <dbReference type="ARBA" id="ARBA00038058"/>
    </source>
</evidence>
<dbReference type="InterPro" id="IPR027417">
    <property type="entry name" value="P-loop_NTPase"/>
</dbReference>
<dbReference type="InterPro" id="IPR014001">
    <property type="entry name" value="Helicase_ATP-bd"/>
</dbReference>
<evidence type="ECO:0000256" key="6">
    <source>
        <dbReference type="ARBA" id="ARBA00022801"/>
    </source>
</evidence>
<dbReference type="GO" id="GO:0005524">
    <property type="term" value="F:ATP binding"/>
    <property type="evidence" value="ECO:0007669"/>
    <property type="project" value="UniProtKB-KW"/>
</dbReference>
<evidence type="ECO:0000256" key="10">
    <source>
        <dbReference type="ARBA" id="ARBA00023014"/>
    </source>
</evidence>
<dbReference type="InterPro" id="IPR006555">
    <property type="entry name" value="ATP-dep_Helicase_C"/>
</dbReference>
<keyword evidence="11" id="KW-0238">DNA-binding</keyword>
<reference evidence="18" key="1">
    <citation type="submission" date="2019-12" db="EMBL/GenBank/DDBJ databases">
        <title>Clostridiaceae gen. nov. sp. nov., isolated from sediment in Xinjiang, China.</title>
        <authorList>
            <person name="Zhang R."/>
        </authorList>
    </citation>
    <scope>NUCLEOTIDE SEQUENCE</scope>
    <source>
        <strain evidence="18">D2Q-11</strain>
    </source>
</reference>
<evidence type="ECO:0000313" key="19">
    <source>
        <dbReference type="Proteomes" id="UP000724672"/>
    </source>
</evidence>
<keyword evidence="8" id="KW-0067">ATP-binding</keyword>
<evidence type="ECO:0000256" key="3">
    <source>
        <dbReference type="ARBA" id="ARBA00022723"/>
    </source>
</evidence>
<dbReference type="PROSITE" id="PS51193">
    <property type="entry name" value="HELICASE_ATP_BIND_2"/>
    <property type="match status" value="1"/>
</dbReference>
<dbReference type="SUPFAM" id="SSF52540">
    <property type="entry name" value="P-loop containing nucleoside triphosphate hydrolases"/>
    <property type="match status" value="2"/>
</dbReference>
<evidence type="ECO:0000256" key="7">
    <source>
        <dbReference type="ARBA" id="ARBA00022806"/>
    </source>
</evidence>
<proteinExistence type="inferred from homology"/>
<evidence type="ECO:0000259" key="17">
    <source>
        <dbReference type="PROSITE" id="PS51193"/>
    </source>
</evidence>
<organism evidence="18 19">
    <name type="scientific">Anaeromonas frigoriresistens</name>
    <dbReference type="NCBI Taxonomy" id="2683708"/>
    <lineage>
        <taxon>Bacteria</taxon>
        <taxon>Bacillati</taxon>
        <taxon>Bacillota</taxon>
        <taxon>Tissierellia</taxon>
        <taxon>Tissierellales</taxon>
        <taxon>Thermohalobacteraceae</taxon>
        <taxon>Anaeromonas</taxon>
    </lineage>
</organism>
<dbReference type="AlphaFoldDB" id="A0A942Z751"/>
<dbReference type="PANTHER" id="PTHR11472">
    <property type="entry name" value="DNA REPAIR DEAD HELICASE RAD3/XP-D SUBFAMILY MEMBER"/>
    <property type="match status" value="1"/>
</dbReference>
<dbReference type="InterPro" id="IPR045028">
    <property type="entry name" value="DinG/Rad3-like"/>
</dbReference>
<keyword evidence="2" id="KW-0004">4Fe-4S</keyword>
<evidence type="ECO:0000256" key="16">
    <source>
        <dbReference type="ARBA" id="ARBA00048954"/>
    </source>
</evidence>
<comment type="caution">
    <text evidence="18">The sequence shown here is derived from an EMBL/GenBank/DDBJ whole genome shotgun (WGS) entry which is preliminary data.</text>
</comment>
<dbReference type="InterPro" id="IPR011545">
    <property type="entry name" value="DEAD/DEAH_box_helicase_dom"/>
</dbReference>
<dbReference type="SMART" id="SM00488">
    <property type="entry name" value="DEXDc2"/>
    <property type="match status" value="1"/>
</dbReference>
<dbReference type="GO" id="GO:0046872">
    <property type="term" value="F:metal ion binding"/>
    <property type="evidence" value="ECO:0007669"/>
    <property type="project" value="UniProtKB-KW"/>
</dbReference>
<keyword evidence="4" id="KW-0547">Nucleotide-binding</keyword>
<feature type="domain" description="Helicase ATP-binding" evidence="17">
    <location>
        <begin position="180"/>
        <end position="440"/>
    </location>
</feature>
<evidence type="ECO:0000256" key="9">
    <source>
        <dbReference type="ARBA" id="ARBA00023004"/>
    </source>
</evidence>
<dbReference type="Gene3D" id="3.40.50.300">
    <property type="entry name" value="P-loop containing nucleotide triphosphate hydrolases"/>
    <property type="match status" value="2"/>
</dbReference>
<keyword evidence="3" id="KW-0479">Metal-binding</keyword>
<dbReference type="GO" id="GO:0006281">
    <property type="term" value="P:DNA repair"/>
    <property type="evidence" value="ECO:0007669"/>
    <property type="project" value="UniProtKB-KW"/>
</dbReference>
<keyword evidence="12" id="KW-0234">DNA repair</keyword>
<keyword evidence="13" id="KW-0413">Isomerase</keyword>
<dbReference type="EC" id="5.6.2.3" evidence="15"/>
<dbReference type="InterPro" id="IPR010614">
    <property type="entry name" value="RAD3-like_helicase_DEAD"/>
</dbReference>
<protein>
    <recommendedName>
        <fullName evidence="15">DNA 5'-3' helicase</fullName>
        <ecNumber evidence="15">5.6.2.3</ecNumber>
    </recommendedName>
</protein>
<keyword evidence="6" id="KW-0378">Hydrolase</keyword>
<dbReference type="GO" id="GO:0043139">
    <property type="term" value="F:5'-3' DNA helicase activity"/>
    <property type="evidence" value="ECO:0007669"/>
    <property type="project" value="UniProtKB-EC"/>
</dbReference>
<dbReference type="Pfam" id="PF13307">
    <property type="entry name" value="Helicase_C_2"/>
    <property type="match status" value="1"/>
</dbReference>
<dbReference type="Pfam" id="PF06733">
    <property type="entry name" value="DEAD_2"/>
    <property type="match status" value="1"/>
</dbReference>
<keyword evidence="9" id="KW-0408">Iron</keyword>
<keyword evidence="19" id="KW-1185">Reference proteome</keyword>
<dbReference type="SMART" id="SM00487">
    <property type="entry name" value="DEXDc"/>
    <property type="match status" value="1"/>
</dbReference>
<keyword evidence="10" id="KW-0411">Iron-sulfur</keyword>
<comment type="catalytic activity">
    <reaction evidence="16">
        <text>ATP + H2O = ADP + phosphate + H(+)</text>
        <dbReference type="Rhea" id="RHEA:13065"/>
        <dbReference type="ChEBI" id="CHEBI:15377"/>
        <dbReference type="ChEBI" id="CHEBI:15378"/>
        <dbReference type="ChEBI" id="CHEBI:30616"/>
        <dbReference type="ChEBI" id="CHEBI:43474"/>
        <dbReference type="ChEBI" id="CHEBI:456216"/>
        <dbReference type="EC" id="5.6.2.3"/>
    </reaction>
</comment>
<accession>A0A942Z751</accession>
<evidence type="ECO:0000256" key="5">
    <source>
        <dbReference type="ARBA" id="ARBA00022763"/>
    </source>
</evidence>
<evidence type="ECO:0000256" key="12">
    <source>
        <dbReference type="ARBA" id="ARBA00023204"/>
    </source>
</evidence>
<dbReference type="Pfam" id="PF00270">
    <property type="entry name" value="DEAD"/>
    <property type="match status" value="1"/>
</dbReference>
<dbReference type="PANTHER" id="PTHR11472:SF34">
    <property type="entry name" value="REGULATOR OF TELOMERE ELONGATION HELICASE 1"/>
    <property type="match status" value="1"/>
</dbReference>
<dbReference type="SMART" id="SM00491">
    <property type="entry name" value="HELICc2"/>
    <property type="match status" value="1"/>
</dbReference>
<evidence type="ECO:0000256" key="15">
    <source>
        <dbReference type="ARBA" id="ARBA00044969"/>
    </source>
</evidence>
<sequence length="778" mass="91052">MNNIKISIRNLVEFILRSGDIVSGYVGRNRAVEGTRIHSMIQKEMDDNYTPEVTLKTDVHFDDLTVTVQGRADGIIEEDDNIIIDEIKSTTRPLEKIDEDFNPLHWAQAKCYGYIYCIQNDLAEIDIQLTYYQIDTEEIKRLIKTYKLEELTEFFNDLMDRYYIWANFTRKWMNTRDISIKELEFPFGSYRKGQRRLAVGVYRTIDENKKIFAEAPTGIGKTISTVFPSVKAIGENKGEKIFYLTAKTITRSVAQDTFKILKDTGLRFKTVTLTAKDKICFCKESSCNPEECEYAKGHFDRVNDSMYELLNNEDMITREVIEEYAKKYTVCPFEFSLDLSLWADAIICDYNYVFDPRAQLKRFFLDAEKKYLFLIDEAHNLVDRSREMFSAVLHKDILLALRRVFKEKDPRIAKALSKINSFMLKVKKECNDEGYHIQKGEPEDIYYPLKKFVKEADEWLQEHQKEEGHQELLELYFEVLAFLRVAEDYDERYVTYVETNGNNVSIKLFCLDPSYLLSKTLEQGKASIFFSATLSPLEYYKDILGGKKEDNTMSLTSPFDKDNLMLMVADRVSTKYRNREFSYESIADIVYSTVKNKKGNYMVFFPSYKYMNDVYETFIDKYPEVRTMIQEIGMSEEEREDFLYSFKENPEETLVTFAVMGGIYSEGIDLKGDRLSGAIVVGVGLPMVCLERNIIRDYFNEKNNLGYEYSYMYPGMNKVLQAAGRVIRTEKDKGVVCLIDERFSYSGYKKIFPAHLRSNVKIRRIDDMNRILDLFWKE</sequence>
<dbReference type="Proteomes" id="UP000724672">
    <property type="component" value="Unassembled WGS sequence"/>
</dbReference>
<comment type="cofactor">
    <cofactor evidence="1">
        <name>[4Fe-4S] cluster</name>
        <dbReference type="ChEBI" id="CHEBI:49883"/>
    </cofactor>
</comment>
<dbReference type="Gene3D" id="1.10.30.20">
    <property type="entry name" value="Bacterial XPD DNA helicase, FeS cluster domain"/>
    <property type="match status" value="1"/>
</dbReference>
<dbReference type="RefSeq" id="WP_203367104.1">
    <property type="nucleotide sequence ID" value="NZ_WSFT01000042.1"/>
</dbReference>
<dbReference type="InterPro" id="IPR014013">
    <property type="entry name" value="Helic_SF1/SF2_ATP-bd_DinG/Rad3"/>
</dbReference>
<gene>
    <name evidence="18" type="ORF">GOQ27_11960</name>
</gene>
<evidence type="ECO:0000256" key="1">
    <source>
        <dbReference type="ARBA" id="ARBA00001966"/>
    </source>
</evidence>
<evidence type="ECO:0000256" key="11">
    <source>
        <dbReference type="ARBA" id="ARBA00023125"/>
    </source>
</evidence>
<evidence type="ECO:0000256" key="8">
    <source>
        <dbReference type="ARBA" id="ARBA00022840"/>
    </source>
</evidence>
<comment type="similarity">
    <text evidence="14">Belongs to the helicase family. DinG subfamily.</text>
</comment>
<dbReference type="GO" id="GO:0051539">
    <property type="term" value="F:4 iron, 4 sulfur cluster binding"/>
    <property type="evidence" value="ECO:0007669"/>
    <property type="project" value="UniProtKB-KW"/>
</dbReference>
<dbReference type="EMBL" id="WSFT01000042">
    <property type="protein sequence ID" value="MBS4539181.1"/>
    <property type="molecule type" value="Genomic_DNA"/>
</dbReference>
<keyword evidence="5" id="KW-0227">DNA damage</keyword>
<dbReference type="Gene3D" id="3.90.320.10">
    <property type="match status" value="1"/>
</dbReference>
<dbReference type="Gene3D" id="1.10.275.40">
    <property type="match status" value="1"/>
</dbReference>
<dbReference type="GO" id="GO:0016818">
    <property type="term" value="F:hydrolase activity, acting on acid anhydrides, in phosphorus-containing anhydrides"/>
    <property type="evidence" value="ECO:0007669"/>
    <property type="project" value="InterPro"/>
</dbReference>
<dbReference type="InterPro" id="IPR006554">
    <property type="entry name" value="Helicase-like_DEXD_c2"/>
</dbReference>
<dbReference type="GO" id="GO:0003677">
    <property type="term" value="F:DNA binding"/>
    <property type="evidence" value="ECO:0007669"/>
    <property type="project" value="UniProtKB-KW"/>
</dbReference>
<dbReference type="InterPro" id="IPR011604">
    <property type="entry name" value="PDDEXK-like_dom_sf"/>
</dbReference>
<evidence type="ECO:0000313" key="18">
    <source>
        <dbReference type="EMBL" id="MBS4539181.1"/>
    </source>
</evidence>
<dbReference type="InterPro" id="IPR042493">
    <property type="entry name" value="XPD_DNA_FeS"/>
</dbReference>
<evidence type="ECO:0000256" key="4">
    <source>
        <dbReference type="ARBA" id="ARBA00022741"/>
    </source>
</evidence>
<name>A0A942Z751_9FIRM</name>